<dbReference type="PANTHER" id="PTHR40266">
    <property type="entry name" value="TOXIN HIGB-1"/>
    <property type="match status" value="1"/>
</dbReference>
<evidence type="ECO:0000313" key="2">
    <source>
        <dbReference type="Proteomes" id="UP000029733"/>
    </source>
</evidence>
<organism evidence="1 2">
    <name type="scientific">Helicobacter jaachi</name>
    <dbReference type="NCBI Taxonomy" id="1677920"/>
    <lineage>
        <taxon>Bacteria</taxon>
        <taxon>Pseudomonadati</taxon>
        <taxon>Campylobacterota</taxon>
        <taxon>Epsilonproteobacteria</taxon>
        <taxon>Campylobacterales</taxon>
        <taxon>Helicobacteraceae</taxon>
        <taxon>Helicobacter</taxon>
    </lineage>
</organism>
<dbReference type="InterPro" id="IPR035093">
    <property type="entry name" value="RelE/ParE_toxin_dom_sf"/>
</dbReference>
<sequence length="93" mass="10778">MIISFKDKETLSFYKSGKSKKFPKQIHARALLKLDMLHASINLKDLRSPPSNHLEKLSGDLEGFYSIRINEKYRIIFTYENATAAQVCITDYH</sequence>
<dbReference type="InterPro" id="IPR007711">
    <property type="entry name" value="HigB-1"/>
</dbReference>
<dbReference type="Gene3D" id="3.30.2310.20">
    <property type="entry name" value="RelE-like"/>
    <property type="match status" value="1"/>
</dbReference>
<proteinExistence type="predicted"/>
<dbReference type="PANTHER" id="PTHR40266:SF2">
    <property type="entry name" value="TOXIN HIGB-1"/>
    <property type="match status" value="1"/>
</dbReference>
<keyword evidence="2" id="KW-1185">Reference proteome</keyword>
<dbReference type="OrthoDB" id="9801102at2"/>
<dbReference type="Proteomes" id="UP000029733">
    <property type="component" value="Unassembled WGS sequence"/>
</dbReference>
<reference evidence="1 2" key="1">
    <citation type="journal article" date="2014" name="Genome Announc.">
        <title>Draft genome sequences of eight enterohepatic helicobacter species isolated from both laboratory and wild rodents.</title>
        <authorList>
            <person name="Sheh A."/>
            <person name="Shen Z."/>
            <person name="Fox J.G."/>
        </authorList>
    </citation>
    <scope>NUCLEOTIDE SEQUENCE [LARGE SCALE GENOMIC DNA]</scope>
    <source>
        <strain evidence="1 2">MIT 09-6949</strain>
    </source>
</reference>
<dbReference type="SUPFAM" id="SSF143011">
    <property type="entry name" value="RelE-like"/>
    <property type="match status" value="1"/>
</dbReference>
<dbReference type="AlphaFoldDB" id="A0A4U8T5M9"/>
<dbReference type="Pfam" id="PF05015">
    <property type="entry name" value="HigB-like_toxin"/>
    <property type="match status" value="1"/>
</dbReference>
<gene>
    <name evidence="1" type="ORF">LS71_009100</name>
</gene>
<dbReference type="RefSeq" id="WP_034357097.1">
    <property type="nucleotide sequence ID" value="NZ_JRPR02000016.1"/>
</dbReference>
<dbReference type="STRING" id="1677920.LS71_09305"/>
<accession>A0A4U8T5M9</accession>
<protein>
    <submittedName>
        <fullName evidence="1">Type II toxin-antitoxin system RelE/ParE family toxin</fullName>
    </submittedName>
</protein>
<name>A0A4U8T5M9_9HELI</name>
<dbReference type="EMBL" id="JRPR02000016">
    <property type="protein sequence ID" value="TLD94850.1"/>
    <property type="molecule type" value="Genomic_DNA"/>
</dbReference>
<comment type="caution">
    <text evidence="1">The sequence shown here is derived from an EMBL/GenBank/DDBJ whole genome shotgun (WGS) entry which is preliminary data.</text>
</comment>
<evidence type="ECO:0000313" key="1">
    <source>
        <dbReference type="EMBL" id="TLD94850.1"/>
    </source>
</evidence>